<name>A0A9D2W0J1_9FIRM</name>
<accession>A0A9D2W0J1</accession>
<reference evidence="1" key="2">
    <citation type="submission" date="2021-09" db="EMBL/GenBank/DDBJ databases">
        <authorList>
            <person name="Gilroy R."/>
        </authorList>
    </citation>
    <scope>NUCLEOTIDE SEQUENCE</scope>
    <source>
        <strain evidence="1">USAMLcec4-12693</strain>
    </source>
</reference>
<proteinExistence type="predicted"/>
<evidence type="ECO:0000313" key="1">
    <source>
        <dbReference type="EMBL" id="HJH50961.1"/>
    </source>
</evidence>
<sequence length="60" mass="7133">MFFTLSTFLSTDVIHILGIPYFYEWRKGSFYGMMVTLNVRLKMQDPEDMENENTYGEPDL</sequence>
<dbReference type="RefSeq" id="WP_176730916.1">
    <property type="nucleotide sequence ID" value="NZ_CABMJS010000007.1"/>
</dbReference>
<protein>
    <submittedName>
        <fullName evidence="1">Uncharacterized protein</fullName>
    </submittedName>
</protein>
<gene>
    <name evidence="1" type="ORF">K8V39_11970</name>
</gene>
<evidence type="ECO:0000313" key="2">
    <source>
        <dbReference type="Proteomes" id="UP000813420"/>
    </source>
</evidence>
<dbReference type="Proteomes" id="UP000813420">
    <property type="component" value="Unassembled WGS sequence"/>
</dbReference>
<dbReference type="AlphaFoldDB" id="A0A9D2W0J1"/>
<comment type="caution">
    <text evidence="1">The sequence shown here is derived from an EMBL/GenBank/DDBJ whole genome shotgun (WGS) entry which is preliminary data.</text>
</comment>
<dbReference type="EMBL" id="DYXE01000093">
    <property type="protein sequence ID" value="HJH50961.1"/>
    <property type="molecule type" value="Genomic_DNA"/>
</dbReference>
<organism evidence="1 2">
    <name type="scientific">Merdimonas faecis</name>
    <dbReference type="NCBI Taxonomy" id="1653435"/>
    <lineage>
        <taxon>Bacteria</taxon>
        <taxon>Bacillati</taxon>
        <taxon>Bacillota</taxon>
        <taxon>Clostridia</taxon>
        <taxon>Lachnospirales</taxon>
        <taxon>Lachnospiraceae</taxon>
        <taxon>Merdimonas</taxon>
    </lineage>
</organism>
<reference evidence="1" key="1">
    <citation type="journal article" date="2021" name="PeerJ">
        <title>Extensive microbial diversity within the chicken gut microbiome revealed by metagenomics and culture.</title>
        <authorList>
            <person name="Gilroy R."/>
            <person name="Ravi A."/>
            <person name="Getino M."/>
            <person name="Pursley I."/>
            <person name="Horton D.L."/>
            <person name="Alikhan N.F."/>
            <person name="Baker D."/>
            <person name="Gharbi K."/>
            <person name="Hall N."/>
            <person name="Watson M."/>
            <person name="Adriaenssens E.M."/>
            <person name="Foster-Nyarko E."/>
            <person name="Jarju S."/>
            <person name="Secka A."/>
            <person name="Antonio M."/>
            <person name="Oren A."/>
            <person name="Chaudhuri R.R."/>
            <person name="La Ragione R."/>
            <person name="Hildebrand F."/>
            <person name="Pallen M.J."/>
        </authorList>
    </citation>
    <scope>NUCLEOTIDE SEQUENCE</scope>
    <source>
        <strain evidence="1">USAMLcec4-12693</strain>
    </source>
</reference>